<dbReference type="GeneID" id="36565453"/>
<evidence type="ECO:0000256" key="1">
    <source>
        <dbReference type="SAM" id="MobiDB-lite"/>
    </source>
</evidence>
<feature type="region of interest" description="Disordered" evidence="1">
    <location>
        <begin position="101"/>
        <end position="136"/>
    </location>
</feature>
<organism evidence="2 3">
    <name type="scientific">Candidozyma pseudohaemuli</name>
    <dbReference type="NCBI Taxonomy" id="418784"/>
    <lineage>
        <taxon>Eukaryota</taxon>
        <taxon>Fungi</taxon>
        <taxon>Dikarya</taxon>
        <taxon>Ascomycota</taxon>
        <taxon>Saccharomycotina</taxon>
        <taxon>Pichiomycetes</taxon>
        <taxon>Metschnikowiaceae</taxon>
        <taxon>Candidozyma</taxon>
    </lineage>
</organism>
<keyword evidence="3" id="KW-1185">Reference proteome</keyword>
<accession>A0A2P7YU06</accession>
<feature type="compositionally biased region" description="Polar residues" evidence="1">
    <location>
        <begin position="194"/>
        <end position="204"/>
    </location>
</feature>
<dbReference type="VEuPathDB" id="FungiDB:C7M61_002064"/>
<dbReference type="AlphaFoldDB" id="A0A2P7YU06"/>
<feature type="compositionally biased region" description="Polar residues" evidence="1">
    <location>
        <begin position="101"/>
        <end position="123"/>
    </location>
</feature>
<dbReference type="Proteomes" id="UP000241107">
    <property type="component" value="Unassembled WGS sequence"/>
</dbReference>
<name>A0A2P7YU06_9ASCO</name>
<feature type="region of interest" description="Disordered" evidence="1">
    <location>
        <begin position="161"/>
        <end position="205"/>
    </location>
</feature>
<dbReference type="OrthoDB" id="4089586at2759"/>
<dbReference type="RefSeq" id="XP_024714587.1">
    <property type="nucleotide sequence ID" value="XM_024857451.1"/>
</dbReference>
<dbReference type="EMBL" id="PYFQ01000003">
    <property type="protein sequence ID" value="PSK39450.1"/>
    <property type="molecule type" value="Genomic_DNA"/>
</dbReference>
<evidence type="ECO:0000313" key="2">
    <source>
        <dbReference type="EMBL" id="PSK39450.1"/>
    </source>
</evidence>
<sequence>MNFLSEEHYRLRSKLKELDHQDEIRKSLVLLCAYKILAISKGGSIGPSVTPVNPNALTEKVHDYERRVSVLKQQLSTKEKVHEAVVDDLKNTVAELNKQLEQTTRQSTAPLKRSSFLSPPQTASHHKSMPQFTDHSFFSPGDTKSVFSKLLFSPVLSRPNLAGARAPPLGTKARSLRESLAAQEKSQLEPVQPNVFSSPASSAEATPIKRAQAEAEIEANLTTVNHSTTLDEESFRSASAELLSRPIAIPGKSKKSKIRLLSTEASSRVPLDHHGKGLLVEDEEINALDFYNDDNFAEDNHSSPLKPAKRPREESEEPEETPRKKHVFKI</sequence>
<comment type="caution">
    <text evidence="2">The sequence shown here is derived from an EMBL/GenBank/DDBJ whole genome shotgun (WGS) entry which is preliminary data.</text>
</comment>
<proteinExistence type="predicted"/>
<gene>
    <name evidence="2" type="ORF">C7M61_002064</name>
</gene>
<reference evidence="2 3" key="1">
    <citation type="submission" date="2018-03" db="EMBL/GenBank/DDBJ databases">
        <title>Candida pseudohaemulonii genome assembly and annotation.</title>
        <authorList>
            <person name="Munoz J.F."/>
            <person name="Gade L.G."/>
            <person name="Chow N.A."/>
            <person name="Litvintseva A.P."/>
            <person name="Loparev V.N."/>
            <person name="Cuomo C.A."/>
        </authorList>
    </citation>
    <scope>NUCLEOTIDE SEQUENCE [LARGE SCALE GENOMIC DNA]</scope>
    <source>
        <strain evidence="2 3">B12108</strain>
    </source>
</reference>
<evidence type="ECO:0000313" key="3">
    <source>
        <dbReference type="Proteomes" id="UP000241107"/>
    </source>
</evidence>
<protein>
    <submittedName>
        <fullName evidence="2">Uncharacterized protein</fullName>
    </submittedName>
</protein>
<feature type="region of interest" description="Disordered" evidence="1">
    <location>
        <begin position="292"/>
        <end position="330"/>
    </location>
</feature>